<accession>A0A7S3H5C6</accession>
<reference evidence="1" key="1">
    <citation type="submission" date="2021-01" db="EMBL/GenBank/DDBJ databases">
        <authorList>
            <person name="Corre E."/>
            <person name="Pelletier E."/>
            <person name="Niang G."/>
            <person name="Scheremetjew M."/>
            <person name="Finn R."/>
            <person name="Kale V."/>
            <person name="Holt S."/>
            <person name="Cochrane G."/>
            <person name="Meng A."/>
            <person name="Brown T."/>
            <person name="Cohen L."/>
        </authorList>
    </citation>
    <scope>NUCLEOTIDE SEQUENCE</scope>
    <source>
        <strain evidence="1">CCAP 955/1</strain>
    </source>
</reference>
<dbReference type="AlphaFoldDB" id="A0A7S3H5C6"/>
<dbReference type="EMBL" id="HBIC01028769">
    <property type="protein sequence ID" value="CAE0285602.1"/>
    <property type="molecule type" value="Transcribed_RNA"/>
</dbReference>
<organism evidence="1">
    <name type="scientific">Spumella elongata</name>
    <dbReference type="NCBI Taxonomy" id="89044"/>
    <lineage>
        <taxon>Eukaryota</taxon>
        <taxon>Sar</taxon>
        <taxon>Stramenopiles</taxon>
        <taxon>Ochrophyta</taxon>
        <taxon>Chrysophyceae</taxon>
        <taxon>Chromulinales</taxon>
        <taxon>Chromulinaceae</taxon>
        <taxon>Spumella</taxon>
    </lineage>
</organism>
<gene>
    <name evidence="1" type="ORF">SELO1098_LOCUS14443</name>
</gene>
<name>A0A7S3H5C6_9STRA</name>
<proteinExistence type="predicted"/>
<protein>
    <submittedName>
        <fullName evidence="1">Uncharacterized protein</fullName>
    </submittedName>
</protein>
<sequence>MSEGNTGESWKDKLNSKFSEIYSQYSIRPKIASSREKINSFIADAEDSTEKATVTVKNKPKEWLFTTSEFVNTNPFFKYTAIAARNYEAQFLVFYTVFGAAFSYKFTPRYLVAGTVSSLVYGKAFAYVSQYKWHHPEMHPEQRKKD</sequence>
<evidence type="ECO:0000313" key="1">
    <source>
        <dbReference type="EMBL" id="CAE0285602.1"/>
    </source>
</evidence>